<feature type="transmembrane region" description="Helical" evidence="1">
    <location>
        <begin position="17"/>
        <end position="34"/>
    </location>
</feature>
<sequence>MRCGDNGERRKIHEERISAANSIVILLLEITYFFNQKIVVNFYKNSIGAHSRIEIRGDSLSELLASDLNGMKKGVPTPLNGEVHYPLAIVLYSPGIFIAVVSAALIAFSTFFSFRNNISWNRNSDNATRFLMMNSEMIRNGTYIYTENSTYGVISTSVIDPWLERMENGMNRYNFGRTFNNFCWKRQDTATDQFPSIFRASQLFATVQVPLRAVFLMSITYRCFLLYATLYNRSLRRPGLLMKSSALLMSIHELLHIFALFIVFSFHVWQDSNYPRTLNVAITTVLVSFIIKMSSLILLKGRSIVSLIRIIFLIATLLICPIMTKNVWSYTDRVMCDQMVPLSTAFAEYAFLMMEFASYLLDINDSKTVAIVSHCNIEDFKTYDATF</sequence>
<gene>
    <name evidence="2" type="primary">Necator_chrII.g7941</name>
    <name evidence="2" type="ORF">RB195_020147</name>
</gene>
<proteinExistence type="predicted"/>
<keyword evidence="3" id="KW-1185">Reference proteome</keyword>
<reference evidence="2 3" key="1">
    <citation type="submission" date="2023-08" db="EMBL/GenBank/DDBJ databases">
        <title>A Necator americanus chromosomal reference genome.</title>
        <authorList>
            <person name="Ilik V."/>
            <person name="Petrzelkova K.J."/>
            <person name="Pardy F."/>
            <person name="Fuh T."/>
            <person name="Niatou-Singa F.S."/>
            <person name="Gouil Q."/>
            <person name="Baker L."/>
            <person name="Ritchie M.E."/>
            <person name="Jex A.R."/>
            <person name="Gazzola D."/>
            <person name="Li H."/>
            <person name="Toshio Fujiwara R."/>
            <person name="Zhan B."/>
            <person name="Aroian R.V."/>
            <person name="Pafco B."/>
            <person name="Schwarz E.M."/>
        </authorList>
    </citation>
    <scope>NUCLEOTIDE SEQUENCE [LARGE SCALE GENOMIC DNA]</scope>
    <source>
        <strain evidence="2 3">Aroian</strain>
        <tissue evidence="2">Whole animal</tissue>
    </source>
</reference>
<keyword evidence="1" id="KW-1133">Transmembrane helix</keyword>
<feature type="transmembrane region" description="Helical" evidence="1">
    <location>
        <begin position="306"/>
        <end position="324"/>
    </location>
</feature>
<feature type="transmembrane region" description="Helical" evidence="1">
    <location>
        <begin position="89"/>
        <end position="114"/>
    </location>
</feature>
<organism evidence="2 3">
    <name type="scientific">Necator americanus</name>
    <name type="common">Human hookworm</name>
    <dbReference type="NCBI Taxonomy" id="51031"/>
    <lineage>
        <taxon>Eukaryota</taxon>
        <taxon>Metazoa</taxon>
        <taxon>Ecdysozoa</taxon>
        <taxon>Nematoda</taxon>
        <taxon>Chromadorea</taxon>
        <taxon>Rhabditida</taxon>
        <taxon>Rhabditina</taxon>
        <taxon>Rhabditomorpha</taxon>
        <taxon>Strongyloidea</taxon>
        <taxon>Ancylostomatidae</taxon>
        <taxon>Bunostominae</taxon>
        <taxon>Necator</taxon>
    </lineage>
</organism>
<feature type="transmembrane region" description="Helical" evidence="1">
    <location>
        <begin position="246"/>
        <end position="268"/>
    </location>
</feature>
<feature type="transmembrane region" description="Helical" evidence="1">
    <location>
        <begin position="280"/>
        <end position="299"/>
    </location>
</feature>
<accession>A0ABR1CHG7</accession>
<keyword evidence="1" id="KW-0472">Membrane</keyword>
<dbReference type="EMBL" id="JAVFWL010000002">
    <property type="protein sequence ID" value="KAK6737863.1"/>
    <property type="molecule type" value="Genomic_DNA"/>
</dbReference>
<evidence type="ECO:0000313" key="2">
    <source>
        <dbReference type="EMBL" id="KAK6737863.1"/>
    </source>
</evidence>
<name>A0ABR1CHG7_NECAM</name>
<dbReference type="Proteomes" id="UP001303046">
    <property type="component" value="Unassembled WGS sequence"/>
</dbReference>
<protein>
    <submittedName>
        <fullName evidence="2">Uncharacterized protein</fullName>
    </submittedName>
</protein>
<evidence type="ECO:0000313" key="3">
    <source>
        <dbReference type="Proteomes" id="UP001303046"/>
    </source>
</evidence>
<keyword evidence="1" id="KW-0812">Transmembrane</keyword>
<evidence type="ECO:0000256" key="1">
    <source>
        <dbReference type="SAM" id="Phobius"/>
    </source>
</evidence>
<comment type="caution">
    <text evidence="2">The sequence shown here is derived from an EMBL/GenBank/DDBJ whole genome shotgun (WGS) entry which is preliminary data.</text>
</comment>